<evidence type="ECO:0000256" key="1">
    <source>
        <dbReference type="ARBA" id="ARBA00004141"/>
    </source>
</evidence>
<comment type="subcellular location">
    <subcellularLocation>
        <location evidence="1">Membrane</location>
        <topology evidence="1">Multi-pass membrane protein</topology>
    </subcellularLocation>
</comment>
<dbReference type="RefSeq" id="WP_407051966.1">
    <property type="nucleotide sequence ID" value="NZ_CP158568.1"/>
</dbReference>
<dbReference type="EMBL" id="CP158568">
    <property type="protein sequence ID" value="XBY46875.1"/>
    <property type="molecule type" value="Genomic_DNA"/>
</dbReference>
<dbReference type="PANTHER" id="PTHR36926:SF1">
    <property type="entry name" value="COLICIN V PRODUCTION PROTEIN"/>
    <property type="match status" value="1"/>
</dbReference>
<feature type="transmembrane region" description="Helical" evidence="6">
    <location>
        <begin position="64"/>
        <end position="85"/>
    </location>
</feature>
<evidence type="ECO:0000256" key="4">
    <source>
        <dbReference type="ARBA" id="ARBA00023136"/>
    </source>
</evidence>
<dbReference type="KEGG" id="mflg:ABS361_10860"/>
<organism evidence="7">
    <name type="scientific">Methyloraptor flagellatus</name>
    <dbReference type="NCBI Taxonomy" id="3162530"/>
    <lineage>
        <taxon>Bacteria</taxon>
        <taxon>Pseudomonadati</taxon>
        <taxon>Pseudomonadota</taxon>
        <taxon>Alphaproteobacteria</taxon>
        <taxon>Hyphomicrobiales</taxon>
        <taxon>Ancalomicrobiaceae</taxon>
        <taxon>Methyloraptor</taxon>
    </lineage>
</organism>
<evidence type="ECO:0000256" key="5">
    <source>
        <dbReference type="SAM" id="MobiDB-lite"/>
    </source>
</evidence>
<evidence type="ECO:0000256" key="3">
    <source>
        <dbReference type="ARBA" id="ARBA00022989"/>
    </source>
</evidence>
<feature type="region of interest" description="Disordered" evidence="5">
    <location>
        <begin position="168"/>
        <end position="223"/>
    </location>
</feature>
<dbReference type="Pfam" id="PF02674">
    <property type="entry name" value="Colicin_V"/>
    <property type="match status" value="1"/>
</dbReference>
<feature type="compositionally biased region" description="Basic and acidic residues" evidence="5">
    <location>
        <begin position="185"/>
        <end position="196"/>
    </location>
</feature>
<dbReference type="InterPro" id="IPR052719">
    <property type="entry name" value="CvpA-like"/>
</dbReference>
<evidence type="ECO:0000313" key="7">
    <source>
        <dbReference type="EMBL" id="XBY46875.1"/>
    </source>
</evidence>
<feature type="transmembrane region" description="Helical" evidence="6">
    <location>
        <begin position="6"/>
        <end position="24"/>
    </location>
</feature>
<dbReference type="InterPro" id="IPR003825">
    <property type="entry name" value="Colicin-V_CvpA"/>
</dbReference>
<feature type="transmembrane region" description="Helical" evidence="6">
    <location>
        <begin position="106"/>
        <end position="128"/>
    </location>
</feature>
<accession>A0AAU7XIG6</accession>
<name>A0AAU7XIG6_9HYPH</name>
<keyword evidence="3 6" id="KW-1133">Transmembrane helix</keyword>
<keyword evidence="4 6" id="KW-0472">Membrane</keyword>
<dbReference type="AlphaFoldDB" id="A0AAU7XIG6"/>
<keyword evidence="2 6" id="KW-0812">Transmembrane</keyword>
<evidence type="ECO:0000256" key="2">
    <source>
        <dbReference type="ARBA" id="ARBA00022692"/>
    </source>
</evidence>
<reference evidence="7" key="1">
    <citation type="submission" date="2024-06" db="EMBL/GenBank/DDBJ databases">
        <title>Methylostella associata gen. nov., sp. nov., a novel Ancalomicrobiaceae-affiliated facultatively methylotrophic bacteria that feed on methanotrophs of the genus Methylococcus.</title>
        <authorList>
            <person name="Saltykova V."/>
            <person name="Danilova O.V."/>
            <person name="Oshkin I.Y."/>
            <person name="Belova S.E."/>
            <person name="Pimenov N.V."/>
            <person name="Dedysh S.N."/>
        </authorList>
    </citation>
    <scope>NUCLEOTIDE SEQUENCE</scope>
    <source>
        <strain evidence="7">S20</strain>
    </source>
</reference>
<protein>
    <submittedName>
        <fullName evidence="7">CvpA family protein</fullName>
    </submittedName>
</protein>
<proteinExistence type="predicted"/>
<dbReference type="GO" id="GO:0009403">
    <property type="term" value="P:toxin biosynthetic process"/>
    <property type="evidence" value="ECO:0007669"/>
    <property type="project" value="InterPro"/>
</dbReference>
<dbReference type="PANTHER" id="PTHR36926">
    <property type="entry name" value="COLICIN V PRODUCTION PROTEIN"/>
    <property type="match status" value="1"/>
</dbReference>
<gene>
    <name evidence="7" type="ORF">ABS361_10860</name>
</gene>
<sequence>MDFITLLDGIVIVVMLVSALLAMYRGFLREVLSIGSWVAAAAAAYLLHKQALPYVKPYISSEQVALGVSAAVIFVVTLLVVSYITMKISDFVLDSAFGALDRSAGFLFGAARGLLLIVVAMQFFNWFVEADKQPTWVAKAKSKPVIDFLGQRLVAALPEDAEKTILNKFGKRREDTAPADTQQPDESKLAPQKRTELAPGNPGYKPSEKRGLDQLITGSAKTQ</sequence>
<dbReference type="GO" id="GO:0016020">
    <property type="term" value="C:membrane"/>
    <property type="evidence" value="ECO:0007669"/>
    <property type="project" value="UniProtKB-SubCell"/>
</dbReference>
<evidence type="ECO:0000256" key="6">
    <source>
        <dbReference type="SAM" id="Phobius"/>
    </source>
</evidence>